<accession>A0A7V5LJ08</accession>
<dbReference type="EMBL" id="DRTD01000040">
    <property type="protein sequence ID" value="HHE54253.1"/>
    <property type="molecule type" value="Genomic_DNA"/>
</dbReference>
<dbReference type="AlphaFoldDB" id="A0A7V5LJ08"/>
<sequence>MIPKVPILKNRIRKVPKQFSWVDHRLVRDRYIEKLSHSAAALYLFLITVSDAKGLSYYGNESIMKCLCMGQSTLQNARSNLIQNGMIAWQKPLYQVLNLDIGDPAKRSCMDSPLSLGSILKTAVEETA</sequence>
<dbReference type="Pfam" id="PF13730">
    <property type="entry name" value="HTH_36"/>
    <property type="match status" value="1"/>
</dbReference>
<organism evidence="1">
    <name type="scientific">Caldithrix abyssi</name>
    <dbReference type="NCBI Taxonomy" id="187145"/>
    <lineage>
        <taxon>Bacteria</taxon>
        <taxon>Pseudomonadati</taxon>
        <taxon>Calditrichota</taxon>
        <taxon>Calditrichia</taxon>
        <taxon>Calditrichales</taxon>
        <taxon>Calditrichaceae</taxon>
        <taxon>Caldithrix</taxon>
    </lineage>
</organism>
<evidence type="ECO:0000313" key="1">
    <source>
        <dbReference type="EMBL" id="HHE54253.1"/>
    </source>
</evidence>
<proteinExistence type="predicted"/>
<gene>
    <name evidence="1" type="ORF">ENL21_00600</name>
</gene>
<reference evidence="1" key="1">
    <citation type="journal article" date="2020" name="mSystems">
        <title>Genome- and Community-Level Interaction Insights into Carbon Utilization and Element Cycling Functions of Hydrothermarchaeota in Hydrothermal Sediment.</title>
        <authorList>
            <person name="Zhou Z."/>
            <person name="Liu Y."/>
            <person name="Xu W."/>
            <person name="Pan J."/>
            <person name="Luo Z.H."/>
            <person name="Li M."/>
        </authorList>
    </citation>
    <scope>NUCLEOTIDE SEQUENCE [LARGE SCALE GENOMIC DNA]</scope>
    <source>
        <strain evidence="1">HyVt-76</strain>
    </source>
</reference>
<protein>
    <submittedName>
        <fullName evidence="1">Helix-turn-helix domain-containing protein</fullName>
    </submittedName>
</protein>
<name>A0A7V5LJ08_CALAY</name>
<dbReference type="Proteomes" id="UP000886111">
    <property type="component" value="Unassembled WGS sequence"/>
</dbReference>
<comment type="caution">
    <text evidence="1">The sequence shown here is derived from an EMBL/GenBank/DDBJ whole genome shotgun (WGS) entry which is preliminary data.</text>
</comment>